<reference evidence="14" key="1">
    <citation type="journal article" date="2014" name="PLoS ONE">
        <title>Transcriptome-Based Identification of ABC Transporters in the Western Tarnished Plant Bug Lygus hesperus.</title>
        <authorList>
            <person name="Hull J.J."/>
            <person name="Chaney K."/>
            <person name="Geib S.M."/>
            <person name="Fabrick J.A."/>
            <person name="Brent C.S."/>
            <person name="Walsh D."/>
            <person name="Lavine L.C."/>
        </authorList>
    </citation>
    <scope>NUCLEOTIDE SEQUENCE</scope>
</reference>
<protein>
    <recommendedName>
        <fullName evidence="10">Short-chain dehydrogenase/reductase 3</fullName>
    </recommendedName>
    <alternativeName>
        <fullName evidence="11">Retinal short-chain dehydrogenase/reductase 1</fullName>
    </alternativeName>
</protein>
<comment type="similarity">
    <text evidence="2 12">Belongs to the short-chain dehydrogenases/reductases (SDR) family.</text>
</comment>
<keyword evidence="3 13" id="KW-0812">Transmembrane</keyword>
<dbReference type="PRINTS" id="PR00080">
    <property type="entry name" value="SDRFAMILY"/>
</dbReference>
<evidence type="ECO:0000256" key="11">
    <source>
        <dbReference type="ARBA" id="ARBA00082544"/>
    </source>
</evidence>
<dbReference type="GO" id="GO:0052650">
    <property type="term" value="F:all-trans-retinol dehydrogenase (NADP+) activity"/>
    <property type="evidence" value="ECO:0007669"/>
    <property type="project" value="UniProtKB-ARBA"/>
</dbReference>
<dbReference type="InterPro" id="IPR002347">
    <property type="entry name" value="SDR_fam"/>
</dbReference>
<evidence type="ECO:0000256" key="5">
    <source>
        <dbReference type="ARBA" id="ARBA00022989"/>
    </source>
</evidence>
<keyword evidence="8 13" id="KW-0472">Membrane</keyword>
<dbReference type="PANTHER" id="PTHR24322:SF736">
    <property type="entry name" value="RETINOL DEHYDROGENASE 10"/>
    <property type="match status" value="1"/>
</dbReference>
<dbReference type="SUPFAM" id="SSF51735">
    <property type="entry name" value="NAD(P)-binding Rossmann-fold domains"/>
    <property type="match status" value="1"/>
</dbReference>
<dbReference type="PRINTS" id="PR00081">
    <property type="entry name" value="GDHRDH"/>
</dbReference>
<proteinExistence type="inferred from homology"/>
<dbReference type="EMBL" id="GBHO01000846">
    <property type="protein sequence ID" value="JAG42758.1"/>
    <property type="molecule type" value="Transcribed_RNA"/>
</dbReference>
<accession>A0A0A9ZGQ3</accession>
<dbReference type="PANTHER" id="PTHR24322">
    <property type="entry name" value="PKSB"/>
    <property type="match status" value="1"/>
</dbReference>
<evidence type="ECO:0000256" key="4">
    <source>
        <dbReference type="ARBA" id="ARBA00022857"/>
    </source>
</evidence>
<dbReference type="FunFam" id="3.40.50.720:FF:000131">
    <property type="entry name" value="Short-chain dehydrogenase/reductase 3"/>
    <property type="match status" value="1"/>
</dbReference>
<sequence length="330" mass="36708">MIWKAGRRPSDWILKDNMTTTKGKVSKKIAEVSVIFVEVLLLLVSVAAALVESIITFILPNREKDISSDIILVTGSGHGIGRELTIKLAAEGSTVIGWDLSEEGNAETYKILKDLNLHSKTKFYTCNVADRSEVLKTAAKVQNEVGDVTILVNNAGIMCCKPLQEQEAEVIERVFKVNALSNFWTIEAFLSKMKEKNSGHLVSTCSMCGVIGLPNAVPYSASKFAVRGMMEALYEELRLNESTNNIKFTTIYPITVDTGLAKKPRHRFPSLFNILEPEAVASQITTAIKRETYELALPTFMMTFDRVTRLMPRKIVEQVKDFLDVGVDPE</sequence>
<comment type="function">
    <text evidence="9">Catalyzes the reduction of all-trans-retinal to all-trans-retinol in the presence of NADPH.</text>
</comment>
<keyword evidence="7" id="KW-0443">Lipid metabolism</keyword>
<organism evidence="14">
    <name type="scientific">Lygus hesperus</name>
    <name type="common">Western plant bug</name>
    <dbReference type="NCBI Taxonomy" id="30085"/>
    <lineage>
        <taxon>Eukaryota</taxon>
        <taxon>Metazoa</taxon>
        <taxon>Ecdysozoa</taxon>
        <taxon>Arthropoda</taxon>
        <taxon>Hexapoda</taxon>
        <taxon>Insecta</taxon>
        <taxon>Pterygota</taxon>
        <taxon>Neoptera</taxon>
        <taxon>Paraneoptera</taxon>
        <taxon>Hemiptera</taxon>
        <taxon>Heteroptera</taxon>
        <taxon>Panheteroptera</taxon>
        <taxon>Cimicomorpha</taxon>
        <taxon>Miridae</taxon>
        <taxon>Mirini</taxon>
        <taxon>Lygus</taxon>
    </lineage>
</organism>
<evidence type="ECO:0000256" key="2">
    <source>
        <dbReference type="ARBA" id="ARBA00006484"/>
    </source>
</evidence>
<evidence type="ECO:0000256" key="6">
    <source>
        <dbReference type="ARBA" id="ARBA00023002"/>
    </source>
</evidence>
<evidence type="ECO:0000256" key="10">
    <source>
        <dbReference type="ARBA" id="ARBA00068717"/>
    </source>
</evidence>
<evidence type="ECO:0000313" key="14">
    <source>
        <dbReference type="EMBL" id="JAG42758.1"/>
    </source>
</evidence>
<dbReference type="Pfam" id="PF00106">
    <property type="entry name" value="adh_short"/>
    <property type="match status" value="1"/>
</dbReference>
<evidence type="ECO:0000256" key="13">
    <source>
        <dbReference type="SAM" id="Phobius"/>
    </source>
</evidence>
<reference evidence="15" key="3">
    <citation type="submission" date="2014-09" db="EMBL/GenBank/DDBJ databases">
        <authorList>
            <person name="Magalhaes I.L.F."/>
            <person name="Oliveira U."/>
            <person name="Santos F.R."/>
            <person name="Vidigal T.H.D.A."/>
            <person name="Brescovit A.D."/>
            <person name="Santos A.J."/>
        </authorList>
    </citation>
    <scope>NUCLEOTIDE SEQUENCE</scope>
</reference>
<evidence type="ECO:0000256" key="3">
    <source>
        <dbReference type="ARBA" id="ARBA00022692"/>
    </source>
</evidence>
<keyword evidence="6" id="KW-0560">Oxidoreductase</keyword>
<keyword evidence="4" id="KW-0521">NADP</keyword>
<dbReference type="EMBL" id="GBRD01015183">
    <property type="protein sequence ID" value="JAG50643.1"/>
    <property type="molecule type" value="Transcribed_RNA"/>
</dbReference>
<evidence type="ECO:0000256" key="8">
    <source>
        <dbReference type="ARBA" id="ARBA00023136"/>
    </source>
</evidence>
<reference evidence="14" key="2">
    <citation type="submission" date="2014-07" db="EMBL/GenBank/DDBJ databases">
        <authorList>
            <person name="Hull J."/>
        </authorList>
    </citation>
    <scope>NUCLEOTIDE SEQUENCE</scope>
</reference>
<dbReference type="InterPro" id="IPR036291">
    <property type="entry name" value="NAD(P)-bd_dom_sf"/>
</dbReference>
<dbReference type="GO" id="GO:0005811">
    <property type="term" value="C:lipid droplet"/>
    <property type="evidence" value="ECO:0007669"/>
    <property type="project" value="TreeGrafter"/>
</dbReference>
<evidence type="ECO:0000256" key="7">
    <source>
        <dbReference type="ARBA" id="ARBA00023098"/>
    </source>
</evidence>
<comment type="subcellular location">
    <subcellularLocation>
        <location evidence="1">Membrane</location>
        <topology evidence="1">Multi-pass membrane protein</topology>
    </subcellularLocation>
</comment>
<dbReference type="AlphaFoldDB" id="A0A0A9ZGQ3"/>
<feature type="transmembrane region" description="Helical" evidence="13">
    <location>
        <begin position="32"/>
        <end position="59"/>
    </location>
</feature>
<gene>
    <name evidence="14" type="primary">Sdr16c6</name>
    <name evidence="14" type="ORF">CM83_40146</name>
</gene>
<dbReference type="Gene3D" id="3.40.50.720">
    <property type="entry name" value="NAD(P)-binding Rossmann-like Domain"/>
    <property type="match status" value="1"/>
</dbReference>
<keyword evidence="5 13" id="KW-1133">Transmembrane helix</keyword>
<evidence type="ECO:0000256" key="1">
    <source>
        <dbReference type="ARBA" id="ARBA00004141"/>
    </source>
</evidence>
<evidence type="ECO:0000256" key="12">
    <source>
        <dbReference type="RuleBase" id="RU000363"/>
    </source>
</evidence>
<evidence type="ECO:0000256" key="9">
    <source>
        <dbReference type="ARBA" id="ARBA00059620"/>
    </source>
</evidence>
<evidence type="ECO:0000313" key="15">
    <source>
        <dbReference type="EMBL" id="JAG50643.1"/>
    </source>
</evidence>
<name>A0A0A9ZGQ3_LYGHE</name>
<dbReference type="GO" id="GO:0016020">
    <property type="term" value="C:membrane"/>
    <property type="evidence" value="ECO:0007669"/>
    <property type="project" value="UniProtKB-SubCell"/>
</dbReference>